<evidence type="ECO:0000313" key="3">
    <source>
        <dbReference type="EMBL" id="SZD71008.1"/>
    </source>
</evidence>
<feature type="domain" description="Gliding motility protein SprA N-terminal" evidence="2">
    <location>
        <begin position="74"/>
        <end position="343"/>
    </location>
</feature>
<protein>
    <submittedName>
        <fullName evidence="3">Cell surface protein SprA</fullName>
    </submittedName>
</protein>
<dbReference type="InterPro" id="IPR026377">
    <property type="entry name" value="Cell_surface_SprA"/>
</dbReference>
<feature type="chain" id="PRO_5017029246" evidence="1">
    <location>
        <begin position="27"/>
        <end position="2357"/>
    </location>
</feature>
<keyword evidence="4" id="KW-1185">Reference proteome</keyword>
<evidence type="ECO:0000313" key="4">
    <source>
        <dbReference type="Proteomes" id="UP000262142"/>
    </source>
</evidence>
<feature type="signal peptide" evidence="1">
    <location>
        <begin position="1"/>
        <end position="26"/>
    </location>
</feature>
<dbReference type="Proteomes" id="UP000262142">
    <property type="component" value="Unassembled WGS sequence"/>
</dbReference>
<feature type="domain" description="Gliding motility protein SprA N-terminal" evidence="2">
    <location>
        <begin position="1068"/>
        <end position="1558"/>
    </location>
</feature>
<gene>
    <name evidence="3" type="ORF">SAMEA104719789_00099</name>
</gene>
<reference evidence="3 4" key="1">
    <citation type="submission" date="2018-09" db="EMBL/GenBank/DDBJ databases">
        <authorList>
            <consortium name="Pathogen Informatics"/>
        </authorList>
    </citation>
    <scope>NUCLEOTIDE SEQUENCE [LARGE SCALE GENOMIC DNA]</scope>
    <source>
        <strain evidence="3 4">OH-22767</strain>
    </source>
</reference>
<dbReference type="RefSeq" id="WP_119058715.1">
    <property type="nucleotide sequence ID" value="NZ_UNSC01000001.1"/>
</dbReference>
<proteinExistence type="predicted"/>
<accession>A0A383TUV4</accession>
<sequence length="2357" mass="269185">MKKNQLFSRLSFLFFLVLINVPFAFSQETSKQDSINLNRGIYLQSPLGWVGKYNAKTKQYVLQKEVNGRPIGLPIYLTREEYLEALLSENISEYYKQKSQSVDLQYRNRFEDIENKRTEFAEILPSLQVNNKIFKSIFGGNKIELVPKGYASIDLGVLYQNLENPQLLPQNRKNLAVDLQQQIRMGLIGKVGENLQLEANYDTQAGFAFENRMNISWRPNQEGGEDSILQTIEFGNVSLPLNTSLITGVQSLFGAKAKLKFGNTYITTLFSQQESESKHINVEKGNVISRFKIYAKDYEANQHYFLSQFFRNNYDKSLSSYPFISSQINISRLEVWVIDRGNANPENRRAILGLRDLGENNSTPANAGLYNQISSLPRVREASLIDSSIASLNLRDSEGKAYHMGEHYLVHENVRLLNASEYQFYPSLGYISLNQKLNDNELLAVSFQYTLTNQPGKVYSVGEFSDQQSSLLIAKLIKSNTSVDVTSPMWKLMMKNIYSLDTYQLSSEDFRLNILYKNTDLGTADLNYLPDTSVEDKTLLQVLNMDRLNRNGKVQEGNNNQGDGLFDYLPGITIDQQNGKIIFTTIEPFGKTIENKISRNKDKYVINELYTQLPITFEQNEKANRYFLQGQYKSSGTGGIPLGAFNVPRGSVKVSTNGRELLEGVDYTVDYQLGRVNIINQTLLNNGANIQISLENRSTFNMQTKRLWGLNVEHRFSDNFILGGTFMNYQEKPLGSVTKAQYNDEPVSNSIIGANILYNSESEWLTRMVDKIPFVNTDAKSNISFAAEAAYLMPGTNNSINNQSYIDDFENSQTSISLMSPNAWQLAATPISSTALPNHDFDPSIFNPDDFSINYNRRLITWYNVDPRFYKQSGSGAISNSDLSKHNSRRVSTLELFSGRDMNAGTTNYTSTFDISYFPKDRGPYNLNPNWNTENQRDLWGGLTRALPITNLVQNNVEYVEFWMMDPYLDGLDNNPEAKILLHLGNVSEDLLRDGKLFYENGLNASGGNIQNNRWGKHPTNQAVLYSFDKEGQNRRMQDVGYNGLTDEEEKLRLGYSNFATSQNEVTGEIDPAADNFVYYMDKAWENHPRANNLPERYKYFRNPQGNSPAGSLEAATAVPDAEDVNQDYNLDRIENYNQYTLRLAKENLNLNNPFIVDEKATPILFENGQRGESKWYLFRIPLSDYDEDAGAASQNVLNNARFMRLILKGFKNTTTLRFGSFDLVRSDWVKYQKNLYPNVRANEGTQDIDNANLSLGIVNIEENSTAIPPYVTPPGIQREEIQSSVGLQRKNEASMVLNLADLATQDARAIFKNTTLDLRRYKKLKMFTHVHAGENGTQPNNNLKLFIRLGSDLVENYYEYEIPLEYSPITANSPTSIWPESNSIDIDTEIFKALKKEYISLALNERFGKEAIAGSGKYVYIKGKPSLGSVSSLMIGIRNTGSFNVKNAIVWINELRLAEIDNEGGYAGKATLNMNLSDLAQITATGNISTSGFGAIDRRPVERQQEEVRAYAFNANVNVDKFLPEKWGLKIPLNYSIQEEFIDPKYNPLDDDIEFNEDPRKEQLQKIVRTYNKRTSIAFNNIRKIKTSPKAEKHFYNIENFSISALYRTDYFRDLYTAYDLRKDLNASLNYNYQFKGLNYEPFKNWRMVQDSMESSKYLQWIKEVNINPIPSRIGFRTDIFRTYNQQLFRDLSGTLSTGNQKLLTRPIFSNNFLFNWRYNIGFDLSKSLRIDYNAATKTLADLSPVNAKKNLIFKDLLSIGRPVNYSHELRINYRTPLHLFPYLQWLQADVGYNALYDWRARLSNHSNVNNQFEDLGNLAQNSRTWNVNGNMNFEELYSQFEIFKRLDAKKIARERELDSLQNLYSNLAGKEQGFRKINNLKVKLRNKYSFKEYLLLGAQSIKRAQFSYNKNQGIILPGLLSEPNFFGLGKNNSGPDFGFIFGSQRDLRRKAVENGWITGSEYLTEPYTSTLTEDFTANLQIEPSPSLIIDLNGRRNLIENFYQSGYNVVLPTNEYGFEKAFGNHQQNFTTSTISLTTATKSKDFLFDRLVKNAQKISASKGRQYDLQDTDGDGFVQGFGIANADVLVPAFLYTYQGIDVKERGFNFKKNIPLPNWNIRYTGLTRTPFLSKYFDQFEITHNYTSTYTVGGVQSNIDYFSNPYPLDSDGSIITDSSGNPVSGLNGNQNLYSENIYGSVSMIESFAPLVGISIRLRNQMQIKAEYNRDRFMNLSLSNFTLTEDYSNEYVLGFGYLIPKVKFNMRYMGSKKTFEGDVNIRADLSLRDSETSIRRIIEKDLQVNGGQQIFSLRINAEYLLTDNFNVSLYYEQLMTKYKISTAYPLSTVRAGIRATFSFGN</sequence>
<evidence type="ECO:0000256" key="1">
    <source>
        <dbReference type="SAM" id="SignalP"/>
    </source>
</evidence>
<dbReference type="NCBIfam" id="TIGR04189">
    <property type="entry name" value="surface_SprA"/>
    <property type="match status" value="1"/>
</dbReference>
<name>A0A383TUV4_9FLAO</name>
<organism evidence="3 4">
    <name type="scientific">Candidatus Ornithobacterium hominis</name>
    <dbReference type="NCBI Taxonomy" id="2497989"/>
    <lineage>
        <taxon>Bacteria</taxon>
        <taxon>Pseudomonadati</taxon>
        <taxon>Bacteroidota</taxon>
        <taxon>Flavobacteriia</taxon>
        <taxon>Flavobacteriales</taxon>
        <taxon>Weeksellaceae</taxon>
        <taxon>Ornithobacterium</taxon>
    </lineage>
</organism>
<evidence type="ECO:0000259" key="2">
    <source>
        <dbReference type="Pfam" id="PF14349"/>
    </source>
</evidence>
<dbReference type="InterPro" id="IPR025684">
    <property type="entry name" value="SprA_N_dom"/>
</dbReference>
<dbReference type="OrthoDB" id="9806090at2"/>
<dbReference type="Pfam" id="PF14349">
    <property type="entry name" value="SprA_N"/>
    <property type="match status" value="2"/>
</dbReference>
<keyword evidence="1" id="KW-0732">Signal</keyword>
<dbReference type="EMBL" id="UNSC01000001">
    <property type="protein sequence ID" value="SZD71008.1"/>
    <property type="molecule type" value="Genomic_DNA"/>
</dbReference>